<keyword evidence="2" id="KW-0479">Metal-binding</keyword>
<gene>
    <name evidence="6" type="ORF">C7959_13414</name>
</gene>
<dbReference type="AlphaFoldDB" id="A0A4R8GQB8"/>
<evidence type="ECO:0000256" key="1">
    <source>
        <dbReference type="ARBA" id="ARBA00001947"/>
    </source>
</evidence>
<keyword evidence="4" id="KW-0862">Zinc</keyword>
<evidence type="ECO:0000256" key="3">
    <source>
        <dbReference type="ARBA" id="ARBA00022801"/>
    </source>
</evidence>
<keyword evidence="7" id="KW-1185">Reference proteome</keyword>
<dbReference type="EMBL" id="SOEG01000034">
    <property type="protein sequence ID" value="TDX48000.1"/>
    <property type="molecule type" value="Genomic_DNA"/>
</dbReference>
<dbReference type="SMART" id="SM00849">
    <property type="entry name" value="Lactamase_B"/>
    <property type="match status" value="1"/>
</dbReference>
<dbReference type="Proteomes" id="UP000295832">
    <property type="component" value="Unassembled WGS sequence"/>
</dbReference>
<name>A0A4R8GQB8_9FIRM</name>
<evidence type="ECO:0000256" key="4">
    <source>
        <dbReference type="ARBA" id="ARBA00022833"/>
    </source>
</evidence>
<evidence type="ECO:0000259" key="5">
    <source>
        <dbReference type="SMART" id="SM00849"/>
    </source>
</evidence>
<dbReference type="InterPro" id="IPR001279">
    <property type="entry name" value="Metallo-B-lactamas"/>
</dbReference>
<dbReference type="SUPFAM" id="SSF56281">
    <property type="entry name" value="Metallo-hydrolase/oxidoreductase"/>
    <property type="match status" value="1"/>
</dbReference>
<feature type="domain" description="Metallo-beta-lactamase" evidence="5">
    <location>
        <begin position="12"/>
        <end position="191"/>
    </location>
</feature>
<organism evidence="6 7">
    <name type="scientific">Orenia marismortui</name>
    <dbReference type="NCBI Taxonomy" id="46469"/>
    <lineage>
        <taxon>Bacteria</taxon>
        <taxon>Bacillati</taxon>
        <taxon>Bacillota</taxon>
        <taxon>Clostridia</taxon>
        <taxon>Halanaerobiales</taxon>
        <taxon>Halobacteroidaceae</taxon>
        <taxon>Orenia</taxon>
    </lineage>
</organism>
<evidence type="ECO:0000313" key="7">
    <source>
        <dbReference type="Proteomes" id="UP000295832"/>
    </source>
</evidence>
<accession>A0A4R8GQB8</accession>
<keyword evidence="3 6" id="KW-0378">Hydrolase</keyword>
<dbReference type="InterPro" id="IPR051453">
    <property type="entry name" value="MBL_Glyoxalase_II"/>
</dbReference>
<sequence length="207" mass="22978">MFIKRLSVGSLAVNCYIVADEKKKEAVIIDPGSQAEDILKIINEHDLNVKYIINTHGHNDHIAANPKLLESTEAELLIHSQDSEFLQNPELNLSFFIGEMGQELKCPNADRLLEDGDTIEIGDLEFKVIHTPGHTPGSICMKLGNILFTGDTIFATGVGRTDFPKGSYQSLRESIAKILEFEEDLKICPGHGAETTLNRARKENSYL</sequence>
<dbReference type="CDD" id="cd06262">
    <property type="entry name" value="metallo-hydrolase-like_MBL-fold"/>
    <property type="match status" value="1"/>
</dbReference>
<comment type="caution">
    <text evidence="6">The sequence shown here is derived from an EMBL/GenBank/DDBJ whole genome shotgun (WGS) entry which is preliminary data.</text>
</comment>
<dbReference type="PANTHER" id="PTHR46233">
    <property type="entry name" value="HYDROXYACYLGLUTATHIONE HYDROLASE GLOC"/>
    <property type="match status" value="1"/>
</dbReference>
<comment type="cofactor">
    <cofactor evidence="1">
        <name>Zn(2+)</name>
        <dbReference type="ChEBI" id="CHEBI:29105"/>
    </cofactor>
</comment>
<dbReference type="GO" id="GO:0016787">
    <property type="term" value="F:hydrolase activity"/>
    <property type="evidence" value="ECO:0007669"/>
    <property type="project" value="UniProtKB-KW"/>
</dbReference>
<proteinExistence type="predicted"/>
<evidence type="ECO:0000313" key="6">
    <source>
        <dbReference type="EMBL" id="TDX48000.1"/>
    </source>
</evidence>
<evidence type="ECO:0000256" key="2">
    <source>
        <dbReference type="ARBA" id="ARBA00022723"/>
    </source>
</evidence>
<dbReference type="STRING" id="926561.GCA_000379025_00526"/>
<protein>
    <submittedName>
        <fullName evidence="6">Glyoxylase-like metal-dependent hydrolase (Beta-lactamase superfamily II)</fullName>
    </submittedName>
</protein>
<dbReference type="Pfam" id="PF00753">
    <property type="entry name" value="Lactamase_B"/>
    <property type="match status" value="1"/>
</dbReference>
<dbReference type="PANTHER" id="PTHR46233:SF3">
    <property type="entry name" value="HYDROXYACYLGLUTATHIONE HYDROLASE GLOC"/>
    <property type="match status" value="1"/>
</dbReference>
<dbReference type="Gene3D" id="3.60.15.10">
    <property type="entry name" value="Ribonuclease Z/Hydroxyacylglutathione hydrolase-like"/>
    <property type="match status" value="1"/>
</dbReference>
<dbReference type="RefSeq" id="WP_134118443.1">
    <property type="nucleotide sequence ID" value="NZ_SOEG01000034.1"/>
</dbReference>
<dbReference type="InterPro" id="IPR036866">
    <property type="entry name" value="RibonucZ/Hydroxyglut_hydro"/>
</dbReference>
<reference evidence="6 7" key="1">
    <citation type="submission" date="2019-03" db="EMBL/GenBank/DDBJ databases">
        <title>Subsurface microbial communities from deep shales in Ohio and West Virginia, USA.</title>
        <authorList>
            <person name="Wrighton K."/>
        </authorList>
    </citation>
    <scope>NUCLEOTIDE SEQUENCE [LARGE SCALE GENOMIC DNA]</scope>
    <source>
        <strain evidence="6 7">MSL 6dP</strain>
    </source>
</reference>
<dbReference type="GO" id="GO:0046872">
    <property type="term" value="F:metal ion binding"/>
    <property type="evidence" value="ECO:0007669"/>
    <property type="project" value="UniProtKB-KW"/>
</dbReference>